<feature type="compositionally biased region" description="Basic and acidic residues" evidence="1">
    <location>
        <begin position="68"/>
        <end position="81"/>
    </location>
</feature>
<reference evidence="2 3" key="1">
    <citation type="journal article" date="2011" name="Genome Biol.">
        <title>Genome sequence of the insect pathogenic fungus Cordyceps militaris, a valued traditional Chinese medicine.</title>
        <authorList>
            <person name="Zheng P."/>
            <person name="Xia Y."/>
            <person name="Xiao G."/>
            <person name="Xiong C."/>
            <person name="Hu X."/>
            <person name="Zhang S."/>
            <person name="Zheng H."/>
            <person name="Huang Y."/>
            <person name="Zhou Y."/>
            <person name="Wang S."/>
            <person name="Zhao G.P."/>
            <person name="Liu X."/>
            <person name="St Leger R.J."/>
            <person name="Wang C."/>
        </authorList>
    </citation>
    <scope>NUCLEOTIDE SEQUENCE [LARGE SCALE GENOMIC DNA]</scope>
    <source>
        <strain evidence="2 3">CM01</strain>
    </source>
</reference>
<dbReference type="AlphaFoldDB" id="G3JMP9"/>
<gene>
    <name evidence="2" type="ORF">CCM_06505</name>
</gene>
<dbReference type="GeneID" id="18168519"/>
<dbReference type="EMBL" id="JH126403">
    <property type="protein sequence ID" value="EGX90085.1"/>
    <property type="molecule type" value="Genomic_DNA"/>
</dbReference>
<keyword evidence="3" id="KW-1185">Reference proteome</keyword>
<organism evidence="2 3">
    <name type="scientific">Cordyceps militaris (strain CM01)</name>
    <name type="common">Caterpillar fungus</name>
    <dbReference type="NCBI Taxonomy" id="983644"/>
    <lineage>
        <taxon>Eukaryota</taxon>
        <taxon>Fungi</taxon>
        <taxon>Dikarya</taxon>
        <taxon>Ascomycota</taxon>
        <taxon>Pezizomycotina</taxon>
        <taxon>Sordariomycetes</taxon>
        <taxon>Hypocreomycetidae</taxon>
        <taxon>Hypocreales</taxon>
        <taxon>Cordycipitaceae</taxon>
        <taxon>Cordyceps</taxon>
    </lineage>
</organism>
<accession>G3JMP9</accession>
<feature type="region of interest" description="Disordered" evidence="1">
    <location>
        <begin position="20"/>
        <end position="81"/>
    </location>
</feature>
<evidence type="ECO:0000313" key="3">
    <source>
        <dbReference type="Proteomes" id="UP000001610"/>
    </source>
</evidence>
<dbReference type="InParanoid" id="G3JMP9"/>
<dbReference type="Proteomes" id="UP000001610">
    <property type="component" value="Unassembled WGS sequence"/>
</dbReference>
<dbReference type="VEuPathDB" id="FungiDB:CCM_06505"/>
<protein>
    <submittedName>
        <fullName evidence="2">Uncharacterized protein</fullName>
    </submittedName>
</protein>
<evidence type="ECO:0000256" key="1">
    <source>
        <dbReference type="SAM" id="MobiDB-lite"/>
    </source>
</evidence>
<dbReference type="HOGENOM" id="CLU_2573805_0_0_1"/>
<sequence>MAAANKIMLAVTGAGALGAAYYTTSSTPPPRHASDAASHKRPGSKARNSRDVELFRDAIGTTAAVDPSQDRKTEMKRAPPG</sequence>
<dbReference type="RefSeq" id="XP_006671709.1">
    <property type="nucleotide sequence ID" value="XM_006671646.1"/>
</dbReference>
<name>G3JMP9_CORMM</name>
<evidence type="ECO:0000313" key="2">
    <source>
        <dbReference type="EMBL" id="EGX90085.1"/>
    </source>
</evidence>
<proteinExistence type="predicted"/>
<dbReference type="KEGG" id="cmt:CCM_06505"/>